<reference evidence="3 4" key="1">
    <citation type="submission" date="2019-03" db="EMBL/GenBank/DDBJ databases">
        <title>Genomic Encyclopedia of Type Strains, Phase IV (KMG-IV): sequencing the most valuable type-strain genomes for metagenomic binning, comparative biology and taxonomic classification.</title>
        <authorList>
            <person name="Goeker M."/>
        </authorList>
    </citation>
    <scope>NUCLEOTIDE SEQUENCE [LARGE SCALE GENOMIC DNA]</scope>
    <source>
        <strain evidence="3 4">DSM 13587</strain>
    </source>
</reference>
<dbReference type="RefSeq" id="WP_132975023.1">
    <property type="nucleotide sequence ID" value="NZ_SMAO01000001.1"/>
</dbReference>
<dbReference type="OrthoDB" id="6460605at2"/>
<protein>
    <submittedName>
        <fullName evidence="3">Uncharacterized protein DUF1778</fullName>
    </submittedName>
</protein>
<comment type="similarity">
    <text evidence="2">Belongs to the TacA antitoxin family.</text>
</comment>
<dbReference type="SUPFAM" id="SSF47598">
    <property type="entry name" value="Ribbon-helix-helix"/>
    <property type="match status" value="1"/>
</dbReference>
<evidence type="ECO:0000313" key="4">
    <source>
        <dbReference type="Proteomes" id="UP000295717"/>
    </source>
</evidence>
<dbReference type="InterPro" id="IPR014795">
    <property type="entry name" value="TacA_1-like"/>
</dbReference>
<dbReference type="GO" id="GO:0006355">
    <property type="term" value="P:regulation of DNA-templated transcription"/>
    <property type="evidence" value="ECO:0007669"/>
    <property type="project" value="InterPro"/>
</dbReference>
<dbReference type="Proteomes" id="UP000295717">
    <property type="component" value="Unassembled WGS sequence"/>
</dbReference>
<sequence>MSEFVIRPAIETGCAVIDQAERIQLSERDSLSALELLENPPAPNAKLMAAAHALPKQTGGAV</sequence>
<evidence type="ECO:0000256" key="2">
    <source>
        <dbReference type="ARBA" id="ARBA00049988"/>
    </source>
</evidence>
<accession>A0A4R3N454</accession>
<gene>
    <name evidence="3" type="ORF">EDC35_101255</name>
</gene>
<dbReference type="Gene3D" id="1.20.5.780">
    <property type="entry name" value="Single helix bin"/>
    <property type="match status" value="1"/>
</dbReference>
<dbReference type="EMBL" id="SMAO01000001">
    <property type="protein sequence ID" value="TCT23940.1"/>
    <property type="molecule type" value="Genomic_DNA"/>
</dbReference>
<keyword evidence="1" id="KW-1277">Toxin-antitoxin system</keyword>
<dbReference type="AlphaFoldDB" id="A0A4R3N454"/>
<name>A0A4R3N454_9GAMM</name>
<keyword evidence="4" id="KW-1185">Reference proteome</keyword>
<comment type="caution">
    <text evidence="3">The sequence shown here is derived from an EMBL/GenBank/DDBJ whole genome shotgun (WGS) entry which is preliminary data.</text>
</comment>
<evidence type="ECO:0000256" key="1">
    <source>
        <dbReference type="ARBA" id="ARBA00022649"/>
    </source>
</evidence>
<dbReference type="Pfam" id="PF08681">
    <property type="entry name" value="TacA1"/>
    <property type="match status" value="1"/>
</dbReference>
<evidence type="ECO:0000313" key="3">
    <source>
        <dbReference type="EMBL" id="TCT23940.1"/>
    </source>
</evidence>
<organism evidence="3 4">
    <name type="scientific">Thiobaca trueperi</name>
    <dbReference type="NCBI Taxonomy" id="127458"/>
    <lineage>
        <taxon>Bacteria</taxon>
        <taxon>Pseudomonadati</taxon>
        <taxon>Pseudomonadota</taxon>
        <taxon>Gammaproteobacteria</taxon>
        <taxon>Chromatiales</taxon>
        <taxon>Chromatiaceae</taxon>
        <taxon>Thiobaca</taxon>
    </lineage>
</organism>
<proteinExistence type="inferred from homology"/>
<dbReference type="InterPro" id="IPR010985">
    <property type="entry name" value="Ribbon_hlx_hlx"/>
</dbReference>